<feature type="repeat" description="ANK" evidence="11">
    <location>
        <begin position="122"/>
        <end position="154"/>
    </location>
</feature>
<evidence type="ECO:0000256" key="9">
    <source>
        <dbReference type="ARBA" id="ARBA00024347"/>
    </source>
</evidence>
<keyword evidence="1 12" id="KW-0328">Glycosyltransferase</keyword>
<keyword evidence="4" id="KW-0479">Metal-binding</keyword>
<dbReference type="GO" id="GO:0003950">
    <property type="term" value="F:NAD+ poly-ADP-ribosyltransferase activity"/>
    <property type="evidence" value="ECO:0007669"/>
    <property type="project" value="UniProtKB-UniRule"/>
</dbReference>
<dbReference type="EC" id="2.4.2.-" evidence="12"/>
<dbReference type="AlphaFoldDB" id="A0A9P0AH59"/>
<feature type="domain" description="PARP catalytic" evidence="14">
    <location>
        <begin position="941"/>
        <end position="1146"/>
    </location>
</feature>
<dbReference type="Proteomes" id="UP001152759">
    <property type="component" value="Chromosome 6"/>
</dbReference>
<dbReference type="FunFam" id="3.90.228.10:FF:000001">
    <property type="entry name" value="Poly [ADP-ribose] polymerase tankyrase-2"/>
    <property type="match status" value="1"/>
</dbReference>
<feature type="repeat" description="ANK" evidence="11">
    <location>
        <begin position="524"/>
        <end position="556"/>
    </location>
</feature>
<dbReference type="PROSITE" id="PS50088">
    <property type="entry name" value="ANK_REPEAT"/>
    <property type="match status" value="14"/>
</dbReference>
<evidence type="ECO:0000256" key="10">
    <source>
        <dbReference type="ARBA" id="ARBA00033987"/>
    </source>
</evidence>
<evidence type="ECO:0000256" key="5">
    <source>
        <dbReference type="ARBA" id="ARBA00022737"/>
    </source>
</evidence>
<evidence type="ECO:0000256" key="11">
    <source>
        <dbReference type="PROSITE-ProRule" id="PRU00023"/>
    </source>
</evidence>
<keyword evidence="2 12" id="KW-0808">Transferase</keyword>
<feature type="repeat" description="ANK" evidence="11">
    <location>
        <begin position="557"/>
        <end position="589"/>
    </location>
</feature>
<evidence type="ECO:0000256" key="6">
    <source>
        <dbReference type="ARBA" id="ARBA00022833"/>
    </source>
</evidence>
<keyword evidence="8 11" id="KW-0040">ANK repeat</keyword>
<feature type="repeat" description="ANK" evidence="11">
    <location>
        <begin position="242"/>
        <end position="274"/>
    </location>
</feature>
<dbReference type="CDD" id="cd09524">
    <property type="entry name" value="SAM_tankyrase1_2"/>
    <property type="match status" value="1"/>
</dbReference>
<dbReference type="InterPro" id="IPR013761">
    <property type="entry name" value="SAM/pointed_sf"/>
</dbReference>
<feature type="repeat" description="ANK" evidence="11">
    <location>
        <begin position="275"/>
        <end position="307"/>
    </location>
</feature>
<dbReference type="PROSITE" id="PS50105">
    <property type="entry name" value="SAM_DOMAIN"/>
    <property type="match status" value="1"/>
</dbReference>
<sequence length="1148" mass="125987">MTHRRPVYTSCSEPPASSSISDPLRELFEACRTGDLNKVKKLVNPQTVNARDTAGRKSTPLHFAAGYGRREVVEYLIAAGASIQARDDGGLHPLHNACSFGHADVVRVLLEGGANANTRDNWNYTPLHEAAIKGKVEVCIALLQHGADTSIRNTEGKTALDLAEAGTRAVLSGEYRKEDLLEASRSGAEDRLLSLLNPLNVNCHASDGRRSTPLHLAAGYNRGRVVQLLLQHGADVHAKDKGGLVPLHNACSYGHFEVTEMLIKHGANVNAMDLWQFTPLHEAASKSRVEVCSLLLSEGADPTLLNCHSKSAIDVAPTKELQEKLSTEFKGHCLLDACFQADISRVKKYISVDLVNFKHPYTGNTPLHRAVMSCYPKRKQVVELLIRKGAQLNEKNKDFLTPLHVAADMSHFDIMEALLRLGAKVNALDALGQTALHRCAREDNVQGCQILLSFNVDTSIVSLQGYTALTVAQESAQKILQEPPSVLDLESQILEASKAGDLEQVQKLLSTYPHIVNCRDLDGRHSTPLHFAAGYNRVSVVEYLLAHGADVHSKDKGGLVPLHNACSYGHYEVTEMLVKHGANVNVADLWKFTPLHEAAAKGKYDIVRLLLQHGADASKKNRDGATPLDLVREDDHEVADLLRGNAALLDAAKKGNLARVQRLLTGENINCRDTQGRNSTPLHLAAGYNNLEVAEFLLEHGADVNAQDKGGLIPLHNASSYGHLDIAALLIKHNTVVNATDKWGFTPLHEAAQKGRTQLSALLLAHGADPFLKNQEGQSPLDLASAEDVRSLLQDAMATYSSTPVLQSCESTSTSRMETVVMPSGASVTLSTPDMSLVPRGDGCCAVESQNEGDAKCVPPISSISSFLTSLGLEHLLELFEREQITVDILMEMTHDDLKQVGVSAYGYRFKLLKGIEKLHSSQGIPQGLSPNQTTLLVDLLPDDKEFIAVEEEMQTTIRQHRDNGHSGGVFCSYNIIRIQKVQNRKLWERYCHRREEVSEENNHQANERMLFHGSSFINAIVQKGFDERHAYIGGMFGAGIYFAEHSSKSNQYVYGICGGTGCPMHKNRSCYICHRNLLLCRVTLGKSFMQFSAMKMAHAPPGHHSVMGRPSYGGLSFPEYVIYRGEQAYPEYLITYQIVKPKVPTDV</sequence>
<reference evidence="15" key="1">
    <citation type="submission" date="2021-12" db="EMBL/GenBank/DDBJ databases">
        <authorList>
            <person name="King R."/>
        </authorList>
    </citation>
    <scope>NUCLEOTIDE SEQUENCE</scope>
</reference>
<evidence type="ECO:0000256" key="4">
    <source>
        <dbReference type="ARBA" id="ARBA00022723"/>
    </source>
</evidence>
<dbReference type="InterPro" id="IPR001660">
    <property type="entry name" value="SAM"/>
</dbReference>
<dbReference type="GO" id="GO:0016779">
    <property type="term" value="F:nucleotidyltransferase activity"/>
    <property type="evidence" value="ECO:0007669"/>
    <property type="project" value="UniProtKB-KW"/>
</dbReference>
<feature type="repeat" description="ANK" evidence="11">
    <location>
        <begin position="209"/>
        <end position="241"/>
    </location>
</feature>
<comment type="catalytic activity">
    <reaction evidence="10">
        <text>NAD(+) + (ADP-D-ribosyl)n-acceptor = nicotinamide + (ADP-D-ribosyl)n+1-acceptor + H(+).</text>
        <dbReference type="EC" id="2.4.2.30"/>
    </reaction>
</comment>
<feature type="repeat" description="ANK" evidence="11">
    <location>
        <begin position="56"/>
        <end position="88"/>
    </location>
</feature>
<proteinExistence type="inferred from homology"/>
<dbReference type="Pfam" id="PF00644">
    <property type="entry name" value="PARP"/>
    <property type="match status" value="1"/>
</dbReference>
<keyword evidence="5" id="KW-0677">Repeat</keyword>
<dbReference type="SUPFAM" id="SSF48403">
    <property type="entry name" value="Ankyrin repeat"/>
    <property type="match status" value="3"/>
</dbReference>
<feature type="repeat" description="ANK" evidence="11">
    <location>
        <begin position="89"/>
        <end position="121"/>
    </location>
</feature>
<evidence type="ECO:0000259" key="13">
    <source>
        <dbReference type="PROSITE" id="PS50105"/>
    </source>
</evidence>
<dbReference type="SMART" id="SM00454">
    <property type="entry name" value="SAM"/>
    <property type="match status" value="1"/>
</dbReference>
<dbReference type="Pfam" id="PF12796">
    <property type="entry name" value="Ank_2"/>
    <property type="match status" value="5"/>
</dbReference>
<dbReference type="InterPro" id="IPR051165">
    <property type="entry name" value="Multifunctional_ANK_Repeat"/>
</dbReference>
<dbReference type="PANTHER" id="PTHR24123:SF33">
    <property type="entry name" value="PROTEIN HOS4"/>
    <property type="match status" value="1"/>
</dbReference>
<dbReference type="InterPro" id="IPR036770">
    <property type="entry name" value="Ankyrin_rpt-contain_sf"/>
</dbReference>
<evidence type="ECO:0000259" key="14">
    <source>
        <dbReference type="PROSITE" id="PS51059"/>
    </source>
</evidence>
<dbReference type="PROSITE" id="PS51059">
    <property type="entry name" value="PARP_CATALYTIC"/>
    <property type="match status" value="1"/>
</dbReference>
<organism evidence="15 16">
    <name type="scientific">Bemisia tabaci</name>
    <name type="common">Sweetpotato whitefly</name>
    <name type="synonym">Aleurodes tabaci</name>
    <dbReference type="NCBI Taxonomy" id="7038"/>
    <lineage>
        <taxon>Eukaryota</taxon>
        <taxon>Metazoa</taxon>
        <taxon>Ecdysozoa</taxon>
        <taxon>Arthropoda</taxon>
        <taxon>Hexapoda</taxon>
        <taxon>Insecta</taxon>
        <taxon>Pterygota</taxon>
        <taxon>Neoptera</taxon>
        <taxon>Paraneoptera</taxon>
        <taxon>Hemiptera</taxon>
        <taxon>Sternorrhyncha</taxon>
        <taxon>Aleyrodoidea</taxon>
        <taxon>Aleyrodidae</taxon>
        <taxon>Aleyrodinae</taxon>
        <taxon>Bemisia</taxon>
    </lineage>
</organism>
<protein>
    <recommendedName>
        <fullName evidence="12">Poly [ADP-ribose] polymerase</fullName>
        <shortName evidence="12">PARP</shortName>
        <ecNumber evidence="12">2.4.2.-</ecNumber>
    </recommendedName>
</protein>
<dbReference type="KEGG" id="btab:109041406"/>
<dbReference type="FunFam" id="1.25.40.20:FF:000009">
    <property type="entry name" value="Poly [ADP-ribose] polymerase"/>
    <property type="match status" value="1"/>
</dbReference>
<feature type="domain" description="SAM" evidence="13">
    <location>
        <begin position="859"/>
        <end position="922"/>
    </location>
</feature>
<feature type="repeat" description="ANK" evidence="11">
    <location>
        <begin position="590"/>
        <end position="622"/>
    </location>
</feature>
<keyword evidence="16" id="KW-1185">Reference proteome</keyword>
<dbReference type="Gene3D" id="3.90.228.10">
    <property type="match status" value="1"/>
</dbReference>
<dbReference type="Pfam" id="PF07647">
    <property type="entry name" value="SAM_2"/>
    <property type="match status" value="1"/>
</dbReference>
<evidence type="ECO:0000256" key="3">
    <source>
        <dbReference type="ARBA" id="ARBA00022695"/>
    </source>
</evidence>
<evidence type="ECO:0000256" key="1">
    <source>
        <dbReference type="ARBA" id="ARBA00022676"/>
    </source>
</evidence>
<gene>
    <name evidence="15" type="ORF">BEMITA_LOCUS10102</name>
</gene>
<comment type="similarity">
    <text evidence="9">Belongs to the ARTD/PARP family.</text>
</comment>
<name>A0A9P0AH59_BEMTA</name>
<dbReference type="SUPFAM" id="SSF56399">
    <property type="entry name" value="ADP-ribosylation"/>
    <property type="match status" value="1"/>
</dbReference>
<dbReference type="SUPFAM" id="SSF47769">
    <property type="entry name" value="SAM/Pointed domain"/>
    <property type="match status" value="1"/>
</dbReference>
<dbReference type="SMART" id="SM00248">
    <property type="entry name" value="ANK"/>
    <property type="match status" value="17"/>
</dbReference>
<evidence type="ECO:0000256" key="12">
    <source>
        <dbReference type="RuleBase" id="RU362114"/>
    </source>
</evidence>
<feature type="repeat" description="ANK" evidence="11">
    <location>
        <begin position="710"/>
        <end position="742"/>
    </location>
</feature>
<dbReference type="PANTHER" id="PTHR24123">
    <property type="entry name" value="ANKYRIN REPEAT-CONTAINING"/>
    <property type="match status" value="1"/>
</dbReference>
<dbReference type="Gene3D" id="1.10.150.50">
    <property type="entry name" value="Transcription Factor, Ets-1"/>
    <property type="match status" value="1"/>
</dbReference>
<dbReference type="FunFam" id="1.25.40.20:FF:000011">
    <property type="entry name" value="Poly [ADP-ribose] polymerase"/>
    <property type="match status" value="1"/>
</dbReference>
<accession>A0A9P0AH59</accession>
<evidence type="ECO:0000313" key="16">
    <source>
        <dbReference type="Proteomes" id="UP001152759"/>
    </source>
</evidence>
<feature type="repeat" description="ANK" evidence="11">
    <location>
        <begin position="677"/>
        <end position="709"/>
    </location>
</feature>
<feature type="repeat" description="ANK" evidence="11">
    <location>
        <begin position="398"/>
        <end position="430"/>
    </location>
</feature>
<keyword evidence="6" id="KW-0862">Zinc</keyword>
<dbReference type="Gene3D" id="1.25.40.20">
    <property type="entry name" value="Ankyrin repeat-containing domain"/>
    <property type="match status" value="5"/>
</dbReference>
<dbReference type="PRINTS" id="PR01415">
    <property type="entry name" value="ANKYRIN"/>
</dbReference>
<dbReference type="GO" id="GO:0046872">
    <property type="term" value="F:metal ion binding"/>
    <property type="evidence" value="ECO:0007669"/>
    <property type="project" value="UniProtKB-KW"/>
</dbReference>
<feature type="repeat" description="ANK" evidence="11">
    <location>
        <begin position="743"/>
        <end position="775"/>
    </location>
</feature>
<dbReference type="InterPro" id="IPR012317">
    <property type="entry name" value="Poly(ADP-ribose)pol_cat_dom"/>
</dbReference>
<evidence type="ECO:0000256" key="8">
    <source>
        <dbReference type="ARBA" id="ARBA00023043"/>
    </source>
</evidence>
<keyword evidence="3" id="KW-0548">Nucleotidyltransferase</keyword>
<dbReference type="EMBL" id="OU963867">
    <property type="protein sequence ID" value="CAH0391492.1"/>
    <property type="molecule type" value="Genomic_DNA"/>
</dbReference>
<dbReference type="OrthoDB" id="6576887at2759"/>
<dbReference type="PROSITE" id="PS50297">
    <property type="entry name" value="ANK_REP_REGION"/>
    <property type="match status" value="14"/>
</dbReference>
<dbReference type="Gene3D" id="6.20.320.10">
    <property type="match status" value="1"/>
</dbReference>
<evidence type="ECO:0000256" key="2">
    <source>
        <dbReference type="ARBA" id="ARBA00022679"/>
    </source>
</evidence>
<keyword evidence="7 12" id="KW-0520">NAD</keyword>
<dbReference type="InterPro" id="IPR002110">
    <property type="entry name" value="Ankyrin_rpt"/>
</dbReference>
<evidence type="ECO:0000313" key="15">
    <source>
        <dbReference type="EMBL" id="CAH0391492.1"/>
    </source>
</evidence>
<feature type="repeat" description="ANK" evidence="11">
    <location>
        <begin position="362"/>
        <end position="397"/>
    </location>
</feature>
<dbReference type="FunFam" id="1.25.40.20:FF:000010">
    <property type="entry name" value="Poly [ADP-ribose] polymerase"/>
    <property type="match status" value="1"/>
</dbReference>
<dbReference type="CDD" id="cd01438">
    <property type="entry name" value="tankyrase_like"/>
    <property type="match status" value="1"/>
</dbReference>
<evidence type="ECO:0000256" key="7">
    <source>
        <dbReference type="ARBA" id="ARBA00023027"/>
    </source>
</evidence>
<dbReference type="Pfam" id="PF00023">
    <property type="entry name" value="Ank"/>
    <property type="match status" value="3"/>
</dbReference>
<dbReference type="FunFam" id="1.25.40.20:FF:000356">
    <property type="entry name" value="Poly [ADP-ribose] polymerase"/>
    <property type="match status" value="1"/>
</dbReference>